<comment type="subcellular location">
    <subcellularLocation>
        <location evidence="2">Secreted</location>
    </subcellularLocation>
</comment>
<keyword evidence="36" id="KW-1185">Reference proteome</keyword>
<evidence type="ECO:0000256" key="31">
    <source>
        <dbReference type="ARBA" id="ARBA00064516"/>
    </source>
</evidence>
<dbReference type="GO" id="GO:0004771">
    <property type="term" value="F:sterol ester esterase activity"/>
    <property type="evidence" value="ECO:0007669"/>
    <property type="project" value="UniProtKB-EC"/>
</dbReference>
<comment type="catalytic activity">
    <reaction evidence="29">
        <text>5-(9Z-hexadecenoyloxy)-octadecanoate + H2O = 5-hydroxy-octadecanoate + (9Z)-hexadecenoate + H(+)</text>
        <dbReference type="Rhea" id="RHEA:52092"/>
        <dbReference type="ChEBI" id="CHEBI:15377"/>
        <dbReference type="ChEBI" id="CHEBI:15378"/>
        <dbReference type="ChEBI" id="CHEBI:32372"/>
        <dbReference type="ChEBI" id="CHEBI:136369"/>
        <dbReference type="ChEBI" id="CHEBI:136370"/>
    </reaction>
    <physiologicalReaction direction="left-to-right" evidence="29">
        <dbReference type="Rhea" id="RHEA:52093"/>
    </physiologicalReaction>
</comment>
<comment type="catalytic activity">
    <reaction evidence="18">
        <text>1,2,3-tri-(9Z-octadecenoyl)-glycerol + H2O = di-(9Z)-octadecenoylglycerol + (9Z)-octadecenoate + H(+)</text>
        <dbReference type="Rhea" id="RHEA:38575"/>
        <dbReference type="ChEBI" id="CHEBI:15377"/>
        <dbReference type="ChEBI" id="CHEBI:15378"/>
        <dbReference type="ChEBI" id="CHEBI:30823"/>
        <dbReference type="ChEBI" id="CHEBI:53753"/>
        <dbReference type="ChEBI" id="CHEBI:75945"/>
    </reaction>
    <physiologicalReaction direction="left-to-right" evidence="18">
        <dbReference type="Rhea" id="RHEA:38576"/>
    </physiologicalReaction>
</comment>
<evidence type="ECO:0000256" key="24">
    <source>
        <dbReference type="ARBA" id="ARBA00049290"/>
    </source>
</evidence>
<dbReference type="HOGENOM" id="CLU_006586_13_1_1"/>
<dbReference type="ESTHER" id="myolu-g1q522">
    <property type="family name" value="Cholesterol_esterase"/>
</dbReference>
<dbReference type="InParanoid" id="G1Q522"/>
<evidence type="ECO:0000256" key="12">
    <source>
        <dbReference type="ARBA" id="ARBA00023369"/>
    </source>
</evidence>
<evidence type="ECO:0000256" key="16">
    <source>
        <dbReference type="ARBA" id="ARBA00047653"/>
    </source>
</evidence>
<dbReference type="GO" id="GO:0016042">
    <property type="term" value="P:lipid catabolic process"/>
    <property type="evidence" value="ECO:0007669"/>
    <property type="project" value="UniProtKB-KW"/>
</dbReference>
<evidence type="ECO:0000256" key="18">
    <source>
        <dbReference type="ARBA" id="ARBA00048386"/>
    </source>
</evidence>
<dbReference type="InterPro" id="IPR019819">
    <property type="entry name" value="Carboxylesterase_B_CS"/>
</dbReference>
<dbReference type="SUPFAM" id="SSF53474">
    <property type="entry name" value="alpha/beta-Hydrolases"/>
    <property type="match status" value="1"/>
</dbReference>
<dbReference type="GO" id="GO:0005576">
    <property type="term" value="C:extracellular region"/>
    <property type="evidence" value="ECO:0007669"/>
    <property type="project" value="UniProtKB-SubCell"/>
</dbReference>
<evidence type="ECO:0000256" key="27">
    <source>
        <dbReference type="ARBA" id="ARBA00049428"/>
    </source>
</evidence>
<comment type="catalytic activity">
    <reaction evidence="22">
        <text>9-(9Z-octadecenoyloxy)-octadecanoate + H2O = 9-hydroxy-octadecanoate + (9Z)-octadecenoate + H(+)</text>
        <dbReference type="Rhea" id="RHEA:52048"/>
        <dbReference type="ChEBI" id="CHEBI:15377"/>
        <dbReference type="ChEBI" id="CHEBI:15378"/>
        <dbReference type="ChEBI" id="CHEBI:30823"/>
        <dbReference type="ChEBI" id="CHEBI:136282"/>
        <dbReference type="ChEBI" id="CHEBI:136286"/>
    </reaction>
    <physiologicalReaction direction="left-to-right" evidence="22">
        <dbReference type="Rhea" id="RHEA:52049"/>
    </physiologicalReaction>
</comment>
<evidence type="ECO:0000256" key="11">
    <source>
        <dbReference type="ARBA" id="ARBA00023180"/>
    </source>
</evidence>
<evidence type="ECO:0000256" key="26">
    <source>
        <dbReference type="ARBA" id="ARBA00049322"/>
    </source>
</evidence>
<dbReference type="PROSITE" id="PS00122">
    <property type="entry name" value="CARBOXYLESTERASE_B_1"/>
    <property type="match status" value="1"/>
</dbReference>
<evidence type="ECO:0000256" key="1">
    <source>
        <dbReference type="ARBA" id="ARBA00000923"/>
    </source>
</evidence>
<comment type="catalytic activity">
    <reaction evidence="20">
        <text>12-octadecanoyloxy-octadecanoate + H2O = 12-hydroxyoctadecanoate + octadecanoate + H(+)</text>
        <dbReference type="Rhea" id="RHEA:52080"/>
        <dbReference type="ChEBI" id="CHEBI:15377"/>
        <dbReference type="ChEBI" id="CHEBI:15378"/>
        <dbReference type="ChEBI" id="CHEBI:25629"/>
        <dbReference type="ChEBI" id="CHEBI:84201"/>
        <dbReference type="ChEBI" id="CHEBI:136330"/>
    </reaction>
    <physiologicalReaction direction="left-to-right" evidence="20">
        <dbReference type="Rhea" id="RHEA:52081"/>
    </physiologicalReaction>
</comment>
<evidence type="ECO:0000256" key="30">
    <source>
        <dbReference type="ARBA" id="ARBA00053019"/>
    </source>
</evidence>
<evidence type="ECO:0000256" key="33">
    <source>
        <dbReference type="SAM" id="MobiDB-lite"/>
    </source>
</evidence>
<dbReference type="Pfam" id="PF00135">
    <property type="entry name" value="COesterase"/>
    <property type="match status" value="1"/>
</dbReference>
<feature type="region of interest" description="Disordered" evidence="33">
    <location>
        <begin position="573"/>
        <end position="601"/>
    </location>
</feature>
<comment type="catalytic activity">
    <reaction evidence="28">
        <text>an acetyl ester + H2O = an aliphatic alcohol + acetate + H(+)</text>
        <dbReference type="Rhea" id="RHEA:12957"/>
        <dbReference type="ChEBI" id="CHEBI:2571"/>
        <dbReference type="ChEBI" id="CHEBI:15377"/>
        <dbReference type="ChEBI" id="CHEBI:15378"/>
        <dbReference type="ChEBI" id="CHEBI:30089"/>
        <dbReference type="ChEBI" id="CHEBI:47622"/>
        <dbReference type="EC" id="3.1.1.6"/>
    </reaction>
    <physiologicalReaction direction="left-to-right" evidence="28">
        <dbReference type="Rhea" id="RHEA:12958"/>
    </physiologicalReaction>
</comment>
<dbReference type="GO" id="GO:0004806">
    <property type="term" value="F:triacylglycerol lipase activity"/>
    <property type="evidence" value="ECO:0007669"/>
    <property type="project" value="UniProtKB-EC"/>
</dbReference>
<dbReference type="EMBL" id="AAPE02049553">
    <property type="status" value="NOT_ANNOTATED_CDS"/>
    <property type="molecule type" value="Genomic_DNA"/>
</dbReference>
<comment type="catalytic activity">
    <reaction evidence="15">
        <text>13-octadecanoyloxy-octadecanoate + H2O = 13-hydroxy-octadecanoate + octadecanoate + H(+)</text>
        <dbReference type="Rhea" id="RHEA:52084"/>
        <dbReference type="ChEBI" id="CHEBI:15377"/>
        <dbReference type="ChEBI" id="CHEBI:15378"/>
        <dbReference type="ChEBI" id="CHEBI:25629"/>
        <dbReference type="ChEBI" id="CHEBI:136304"/>
        <dbReference type="ChEBI" id="CHEBI:136335"/>
    </reaction>
    <physiologicalReaction direction="left-to-right" evidence="15">
        <dbReference type="Rhea" id="RHEA:52085"/>
    </physiologicalReaction>
</comment>
<keyword evidence="11" id="KW-0325">Glycoprotein</keyword>
<evidence type="ECO:0000256" key="3">
    <source>
        <dbReference type="ARBA" id="ARBA00005964"/>
    </source>
</evidence>
<dbReference type="InterPro" id="IPR019826">
    <property type="entry name" value="Carboxylesterase_B_AS"/>
</dbReference>
<evidence type="ECO:0000256" key="14">
    <source>
        <dbReference type="ARBA" id="ARBA00047368"/>
    </source>
</evidence>
<evidence type="ECO:0000259" key="34">
    <source>
        <dbReference type="Pfam" id="PF00135"/>
    </source>
</evidence>
<keyword evidence="7 32" id="KW-0378">Hydrolase</keyword>
<keyword evidence="4" id="KW-0719">Serine esterase</keyword>
<comment type="catalytic activity">
    <reaction evidence="14">
        <text>12-hexadecanoyloxy-octadecanoate + H2O = 12-hydroxyoctadecanoate + hexadecanoate + H(+)</text>
        <dbReference type="Rhea" id="RHEA:52056"/>
        <dbReference type="ChEBI" id="CHEBI:7896"/>
        <dbReference type="ChEBI" id="CHEBI:15377"/>
        <dbReference type="ChEBI" id="CHEBI:15378"/>
        <dbReference type="ChEBI" id="CHEBI:83677"/>
        <dbReference type="ChEBI" id="CHEBI:84201"/>
    </reaction>
    <physiologicalReaction direction="left-to-right" evidence="14">
        <dbReference type="Rhea" id="RHEA:52057"/>
    </physiologicalReaction>
</comment>
<evidence type="ECO:0000256" key="4">
    <source>
        <dbReference type="ARBA" id="ARBA00022487"/>
    </source>
</evidence>
<dbReference type="OMA" id="REGNWEN"/>
<evidence type="ECO:0000256" key="25">
    <source>
        <dbReference type="ARBA" id="ARBA00049296"/>
    </source>
</evidence>
<comment type="subunit">
    <text evidence="31">Interacts with CLC.</text>
</comment>
<evidence type="ECO:0000256" key="32">
    <source>
        <dbReference type="RuleBase" id="RU361235"/>
    </source>
</evidence>
<keyword evidence="8" id="KW-0442">Lipid degradation</keyword>
<evidence type="ECO:0000256" key="5">
    <source>
        <dbReference type="ARBA" id="ARBA00022525"/>
    </source>
</evidence>
<evidence type="ECO:0000256" key="20">
    <source>
        <dbReference type="ARBA" id="ARBA00048680"/>
    </source>
</evidence>
<dbReference type="EC" id="3.1.1.-" evidence="32"/>
<reference evidence="35" key="3">
    <citation type="submission" date="2025-09" db="UniProtKB">
        <authorList>
            <consortium name="Ensembl"/>
        </authorList>
    </citation>
    <scope>IDENTIFICATION</scope>
</reference>
<comment type="catalytic activity">
    <reaction evidence="16">
        <text>cholesteryl (9Z-octadecenoate) + H2O = cholesterol + (9Z)-octadecenoate + H(+)</text>
        <dbReference type="Rhea" id="RHEA:33875"/>
        <dbReference type="ChEBI" id="CHEBI:15377"/>
        <dbReference type="ChEBI" id="CHEBI:15378"/>
        <dbReference type="ChEBI" id="CHEBI:16113"/>
        <dbReference type="ChEBI" id="CHEBI:30823"/>
        <dbReference type="ChEBI" id="CHEBI:46898"/>
    </reaction>
    <physiologicalReaction direction="left-to-right" evidence="16">
        <dbReference type="Rhea" id="RHEA:33876"/>
    </physiologicalReaction>
</comment>
<evidence type="ECO:0000256" key="22">
    <source>
        <dbReference type="ARBA" id="ARBA00048800"/>
    </source>
</evidence>
<gene>
    <name evidence="35" type="primary">LOC102442316</name>
</gene>
<name>G1Q522_MYOLU</name>
<evidence type="ECO:0000256" key="9">
    <source>
        <dbReference type="ARBA" id="ARBA00023098"/>
    </source>
</evidence>
<dbReference type="Proteomes" id="UP000001074">
    <property type="component" value="Unassembled WGS sequence"/>
</dbReference>
<dbReference type="PANTHER" id="PTHR43903">
    <property type="entry name" value="NEUROLIGIN"/>
    <property type="match status" value="1"/>
</dbReference>
<dbReference type="GeneTree" id="ENSGT00940000156231"/>
<comment type="catalytic activity">
    <reaction evidence="27">
        <text>12-(9Z-hexadecenoyloxy)-octadecanoate + H2O = 12-hydroxyoctadecanoate + (9Z)-hexadecenoate + H(+)</text>
        <dbReference type="Rhea" id="RHEA:52072"/>
        <dbReference type="ChEBI" id="CHEBI:15377"/>
        <dbReference type="ChEBI" id="CHEBI:15378"/>
        <dbReference type="ChEBI" id="CHEBI:32372"/>
        <dbReference type="ChEBI" id="CHEBI:84201"/>
        <dbReference type="ChEBI" id="CHEBI:136312"/>
    </reaction>
    <physiologicalReaction direction="left-to-right" evidence="27">
        <dbReference type="Rhea" id="RHEA:52073"/>
    </physiologicalReaction>
</comment>
<evidence type="ECO:0000256" key="13">
    <source>
        <dbReference type="ARBA" id="ARBA00033629"/>
    </source>
</evidence>
<evidence type="ECO:0000256" key="6">
    <source>
        <dbReference type="ARBA" id="ARBA00022729"/>
    </source>
</evidence>
<comment type="catalytic activity">
    <reaction evidence="30">
        <text>a sterol ester + H2O = a sterol + a fatty acid + H(+)</text>
        <dbReference type="Rhea" id="RHEA:10100"/>
        <dbReference type="ChEBI" id="CHEBI:15377"/>
        <dbReference type="ChEBI" id="CHEBI:15378"/>
        <dbReference type="ChEBI" id="CHEBI:15889"/>
        <dbReference type="ChEBI" id="CHEBI:28868"/>
        <dbReference type="ChEBI" id="CHEBI:35915"/>
        <dbReference type="EC" id="3.1.1.13"/>
    </reaction>
    <physiologicalReaction direction="left-to-right" evidence="30">
        <dbReference type="Rhea" id="RHEA:10101"/>
    </physiologicalReaction>
</comment>
<comment type="catalytic activity">
    <reaction evidence="1">
        <text>9-(9Z-hexadecenoyloxy)-octadecanoate + H2O = (9Z)-hexadecenoate + 9-hydroxy-octadecanoate + H(+)</text>
        <dbReference type="Rhea" id="RHEA:52068"/>
        <dbReference type="ChEBI" id="CHEBI:15377"/>
        <dbReference type="ChEBI" id="CHEBI:15378"/>
        <dbReference type="ChEBI" id="CHEBI:32372"/>
        <dbReference type="ChEBI" id="CHEBI:136286"/>
        <dbReference type="ChEBI" id="CHEBI:136309"/>
    </reaction>
    <physiologicalReaction direction="left-to-right" evidence="1">
        <dbReference type="Rhea" id="RHEA:52069"/>
    </physiologicalReaction>
</comment>
<protein>
    <recommendedName>
        <fullName evidence="32">Carboxylic ester hydrolase</fullName>
        <ecNumber evidence="32">3.1.1.-</ecNumber>
    </recommendedName>
</protein>
<evidence type="ECO:0000256" key="2">
    <source>
        <dbReference type="ARBA" id="ARBA00004613"/>
    </source>
</evidence>
<evidence type="ECO:0000313" key="36">
    <source>
        <dbReference type="Proteomes" id="UP000001074"/>
    </source>
</evidence>
<dbReference type="Gene3D" id="3.40.50.1820">
    <property type="entry name" value="alpha/beta hydrolase"/>
    <property type="match status" value="1"/>
</dbReference>
<dbReference type="FunFam" id="3.40.50.1820:FF:000100">
    <property type="entry name" value="Carboxylic ester hydrolase"/>
    <property type="match status" value="1"/>
</dbReference>
<evidence type="ECO:0000256" key="17">
    <source>
        <dbReference type="ARBA" id="ARBA00047863"/>
    </source>
</evidence>
<keyword evidence="9" id="KW-0443">Lipid metabolism</keyword>
<evidence type="ECO:0000313" key="35">
    <source>
        <dbReference type="Ensembl" id="ENSMLUP00000018805.1"/>
    </source>
</evidence>
<evidence type="ECO:0000256" key="15">
    <source>
        <dbReference type="ARBA" id="ARBA00047427"/>
    </source>
</evidence>
<evidence type="ECO:0000256" key="7">
    <source>
        <dbReference type="ARBA" id="ARBA00022801"/>
    </source>
</evidence>
<evidence type="ECO:0000256" key="19">
    <source>
        <dbReference type="ARBA" id="ARBA00048656"/>
    </source>
</evidence>
<dbReference type="GO" id="GO:0008126">
    <property type="term" value="F:acetylesterase activity"/>
    <property type="evidence" value="ECO:0007669"/>
    <property type="project" value="UniProtKB-EC"/>
</dbReference>
<organism evidence="35 36">
    <name type="scientific">Myotis lucifugus</name>
    <name type="common">Little brown bat</name>
    <dbReference type="NCBI Taxonomy" id="59463"/>
    <lineage>
        <taxon>Eukaryota</taxon>
        <taxon>Metazoa</taxon>
        <taxon>Chordata</taxon>
        <taxon>Craniata</taxon>
        <taxon>Vertebrata</taxon>
        <taxon>Euteleostomi</taxon>
        <taxon>Mammalia</taxon>
        <taxon>Eutheria</taxon>
        <taxon>Laurasiatheria</taxon>
        <taxon>Chiroptera</taxon>
        <taxon>Yangochiroptera</taxon>
        <taxon>Vespertilionidae</taxon>
        <taxon>Myotis</taxon>
    </lineage>
</organism>
<feature type="chain" id="PRO_5005131069" description="Carboxylic ester hydrolase" evidence="32">
    <location>
        <begin position="21"/>
        <end position="601"/>
    </location>
</feature>
<evidence type="ECO:0000256" key="23">
    <source>
        <dbReference type="ARBA" id="ARBA00049221"/>
    </source>
</evidence>
<dbReference type="Ensembl" id="ENSMLUT00000026097.1">
    <property type="protein sequence ID" value="ENSMLUP00000018805.1"/>
    <property type="gene ID" value="ENSMLUG00000027198.1"/>
</dbReference>
<comment type="catalytic activity">
    <reaction evidence="25">
        <text>13-(9Z-octadecenoyloxy)-octadecanoate + H2O = 13-hydroxy-octadecanoate + (9Z)-octadecenoate + H(+)</text>
        <dbReference type="Rhea" id="RHEA:52064"/>
        <dbReference type="ChEBI" id="CHEBI:15377"/>
        <dbReference type="ChEBI" id="CHEBI:15378"/>
        <dbReference type="ChEBI" id="CHEBI:30823"/>
        <dbReference type="ChEBI" id="CHEBI:136303"/>
        <dbReference type="ChEBI" id="CHEBI:136304"/>
    </reaction>
    <physiologicalReaction direction="left-to-right" evidence="25">
        <dbReference type="Rhea" id="RHEA:52065"/>
    </physiologicalReaction>
</comment>
<evidence type="ECO:0000256" key="29">
    <source>
        <dbReference type="ARBA" id="ARBA00052473"/>
    </source>
</evidence>
<keyword evidence="5" id="KW-0964">Secreted</keyword>
<dbReference type="InterPro" id="IPR051093">
    <property type="entry name" value="Neuroligin/BSAL"/>
</dbReference>
<reference evidence="35" key="2">
    <citation type="submission" date="2025-08" db="UniProtKB">
        <authorList>
            <consortium name="Ensembl"/>
        </authorList>
    </citation>
    <scope>IDENTIFICATION</scope>
</reference>
<comment type="catalytic activity">
    <reaction evidence="26">
        <text>13-(9Z-hexadecenoyloxy)-octadecanoate + H2O = 13-hydroxy-octadecanoate + (9Z)-hexadecenoate + H(+)</text>
        <dbReference type="Rhea" id="RHEA:52076"/>
        <dbReference type="ChEBI" id="CHEBI:15377"/>
        <dbReference type="ChEBI" id="CHEBI:15378"/>
        <dbReference type="ChEBI" id="CHEBI:32372"/>
        <dbReference type="ChEBI" id="CHEBI:136304"/>
        <dbReference type="ChEBI" id="CHEBI:136315"/>
    </reaction>
    <physiologicalReaction direction="left-to-right" evidence="26">
        <dbReference type="Rhea" id="RHEA:52077"/>
    </physiologicalReaction>
</comment>
<dbReference type="AlphaFoldDB" id="G1Q522"/>
<comment type="similarity">
    <text evidence="3 32">Belongs to the type-B carboxylesterase/lipase family.</text>
</comment>
<feature type="signal peptide" evidence="32">
    <location>
        <begin position="1"/>
        <end position="20"/>
    </location>
</feature>
<dbReference type="InterPro" id="IPR002018">
    <property type="entry name" value="CarbesteraseB"/>
</dbReference>
<accession>G1Q522</accession>
<keyword evidence="10" id="KW-1015">Disulfide bond</keyword>
<comment type="catalytic activity">
    <reaction evidence="21">
        <text>12-(9Z-octadecenoyloxy)-octadecanoate + H2O = 12-hydroxyoctadecanoate + (9Z)-octadecenoate + H(+)</text>
        <dbReference type="Rhea" id="RHEA:52060"/>
        <dbReference type="ChEBI" id="CHEBI:15377"/>
        <dbReference type="ChEBI" id="CHEBI:15378"/>
        <dbReference type="ChEBI" id="CHEBI:30823"/>
        <dbReference type="ChEBI" id="CHEBI:84201"/>
        <dbReference type="ChEBI" id="CHEBI:136302"/>
    </reaction>
    <physiologicalReaction direction="left-to-right" evidence="21">
        <dbReference type="Rhea" id="RHEA:52061"/>
    </physiologicalReaction>
</comment>
<comment type="catalytic activity">
    <reaction evidence="24">
        <text>1,2,3-trioctanoylglycerol + H2O = dioctanoylglycerol + octanoate + H(+)</text>
        <dbReference type="Rhea" id="RHEA:47864"/>
        <dbReference type="ChEBI" id="CHEBI:15377"/>
        <dbReference type="ChEBI" id="CHEBI:15378"/>
        <dbReference type="ChEBI" id="CHEBI:25646"/>
        <dbReference type="ChEBI" id="CHEBI:76978"/>
        <dbReference type="ChEBI" id="CHEBI:88066"/>
    </reaction>
    <physiologicalReaction direction="left-to-right" evidence="24">
        <dbReference type="Rhea" id="RHEA:47865"/>
    </physiologicalReaction>
</comment>
<dbReference type="eggNOG" id="KOG1516">
    <property type="taxonomic scope" value="Eukaryota"/>
</dbReference>
<comment type="catalytic activity">
    <reaction evidence="12">
        <text>a triacylglycerol + H2O = a diacylglycerol + a fatty acid + H(+)</text>
        <dbReference type="Rhea" id="RHEA:12044"/>
        <dbReference type="ChEBI" id="CHEBI:15377"/>
        <dbReference type="ChEBI" id="CHEBI:15378"/>
        <dbReference type="ChEBI" id="CHEBI:17855"/>
        <dbReference type="ChEBI" id="CHEBI:18035"/>
        <dbReference type="ChEBI" id="CHEBI:28868"/>
        <dbReference type="EC" id="3.1.1.3"/>
    </reaction>
    <physiologicalReaction direction="left-to-right" evidence="12">
        <dbReference type="Rhea" id="RHEA:12045"/>
    </physiologicalReaction>
</comment>
<dbReference type="FunCoup" id="G1Q522">
    <property type="interactions" value="75"/>
</dbReference>
<comment type="catalytic activity">
    <reaction evidence="13">
        <text>a butanoate ester + H2O = an aliphatic alcohol + butanoate + H(+)</text>
        <dbReference type="Rhea" id="RHEA:47348"/>
        <dbReference type="ChEBI" id="CHEBI:2571"/>
        <dbReference type="ChEBI" id="CHEBI:15377"/>
        <dbReference type="ChEBI" id="CHEBI:15378"/>
        <dbReference type="ChEBI" id="CHEBI:17968"/>
        <dbReference type="ChEBI" id="CHEBI:50477"/>
    </reaction>
    <physiologicalReaction direction="left-to-right" evidence="13">
        <dbReference type="Rhea" id="RHEA:47349"/>
    </physiologicalReaction>
</comment>
<evidence type="ECO:0000256" key="21">
    <source>
        <dbReference type="ARBA" id="ARBA00048701"/>
    </source>
</evidence>
<feature type="domain" description="Carboxylesterase type B" evidence="34">
    <location>
        <begin position="25"/>
        <end position="545"/>
    </location>
</feature>
<dbReference type="STRING" id="59463.ENSMLUP00000018805"/>
<dbReference type="EMBL" id="AAPE02049552">
    <property type="status" value="NOT_ANNOTATED_CDS"/>
    <property type="molecule type" value="Genomic_DNA"/>
</dbReference>
<evidence type="ECO:0000256" key="28">
    <source>
        <dbReference type="ARBA" id="ARBA00051791"/>
    </source>
</evidence>
<sequence length="601" mass="65649">MGRPELAVLGLACCLAVVSAAKLGVVPTEGGFVEGVNKKLGLFGIGGRSVDIFKGIPFAAPPKALENPQPHPGWQGTLKAKDFKQRCLQLTLTQLNTKGSEDCLYLNIWVPQGQKEVSQNLPVMIWIYGGAFVLGSGQGLNFFSDYLYEGEEIATRGNVIVVTFNYRLGPLGFLSTGDANLPGNYGLRDQHMAIAWVKRNIAAFGGDPDNITIFGESAGGASVSLQILSPYSKGLIRRAISQSGVALTPWAIQKNPLSWAKGIAKKVGCPLDDTARMAKCLKVTDPRALTLAYKMPLLGKEYPFLHYLGLLPVVDGDFIPDDPINLFANAADIDYIAGTNNMDGHLFASVDVPAINVDLLTVTGEDFFKLVSQVTIAKGPRGANATFDFYTASWDEDSSQEAKKKTVVDFETDVYFLMPTKMAVAQHRANAKSARTYTYLFSHPTRIPFYPSWVGADHTTDLHYVFGKPFDNPLIYRAQDRTVSRTMIAYWTNFARTGDPNKGHSAVPTQWEPYTQENGNYLEINNKMDGQSMKQHLRSSYLQYWTQTYQALPIREGGGGCCPPRTTLWAIPVPPSDDSEAAPEPPTGDSEGAQMSAAIGF</sequence>
<dbReference type="PROSITE" id="PS00941">
    <property type="entry name" value="CARBOXYLESTERASE_B_2"/>
    <property type="match status" value="1"/>
</dbReference>
<dbReference type="CDD" id="cd00312">
    <property type="entry name" value="Esterase_lipase"/>
    <property type="match status" value="1"/>
</dbReference>
<proteinExistence type="inferred from homology"/>
<reference evidence="35 36" key="1">
    <citation type="journal article" date="2011" name="Nature">
        <title>A high-resolution map of human evolutionary constraint using 29 mammals.</title>
        <authorList>
            <person name="Lindblad-Toh K."/>
            <person name="Garber M."/>
            <person name="Zuk O."/>
            <person name="Lin M.F."/>
            <person name="Parker B.J."/>
            <person name="Washietl S."/>
            <person name="Kheradpour P."/>
            <person name="Ernst J."/>
            <person name="Jordan G."/>
            <person name="Mauceli E."/>
            <person name="Ward L.D."/>
            <person name="Lowe C.B."/>
            <person name="Holloway A.K."/>
            <person name="Clamp M."/>
            <person name="Gnerre S."/>
            <person name="Alfoldi J."/>
            <person name="Beal K."/>
            <person name="Chang J."/>
            <person name="Clawson H."/>
            <person name="Cuff J."/>
            <person name="Di Palma F."/>
            <person name="Fitzgerald S."/>
            <person name="Flicek P."/>
            <person name="Guttman M."/>
            <person name="Hubisz M.J."/>
            <person name="Jaffe D.B."/>
            <person name="Jungreis I."/>
            <person name="Kent W.J."/>
            <person name="Kostka D."/>
            <person name="Lara M."/>
            <person name="Martins A.L."/>
            <person name="Massingham T."/>
            <person name="Moltke I."/>
            <person name="Raney B.J."/>
            <person name="Rasmussen M.D."/>
            <person name="Robinson J."/>
            <person name="Stark A."/>
            <person name="Vilella A.J."/>
            <person name="Wen J."/>
            <person name="Xie X."/>
            <person name="Zody M.C."/>
            <person name="Baldwin J."/>
            <person name="Bloom T."/>
            <person name="Chin C.W."/>
            <person name="Heiman D."/>
            <person name="Nicol R."/>
            <person name="Nusbaum C."/>
            <person name="Young S."/>
            <person name="Wilkinson J."/>
            <person name="Worley K.C."/>
            <person name="Kovar C.L."/>
            <person name="Muzny D.M."/>
            <person name="Gibbs R.A."/>
            <person name="Cree A."/>
            <person name="Dihn H.H."/>
            <person name="Fowler G."/>
            <person name="Jhangiani S."/>
            <person name="Joshi V."/>
            <person name="Lee S."/>
            <person name="Lewis L.R."/>
            <person name="Nazareth L.V."/>
            <person name="Okwuonu G."/>
            <person name="Santibanez J."/>
            <person name="Warren W.C."/>
            <person name="Mardis E.R."/>
            <person name="Weinstock G.M."/>
            <person name="Wilson R.K."/>
            <person name="Delehaunty K."/>
            <person name="Dooling D."/>
            <person name="Fronik C."/>
            <person name="Fulton L."/>
            <person name="Fulton B."/>
            <person name="Graves T."/>
            <person name="Minx P."/>
            <person name="Sodergren E."/>
            <person name="Birney E."/>
            <person name="Margulies E.H."/>
            <person name="Herrero J."/>
            <person name="Green E.D."/>
            <person name="Haussler D."/>
            <person name="Siepel A."/>
            <person name="Goldman N."/>
            <person name="Pollard K.S."/>
            <person name="Pedersen J.S."/>
            <person name="Lander E.S."/>
            <person name="Kellis M."/>
        </authorList>
    </citation>
    <scope>NUCLEOTIDE SEQUENCE [LARGE SCALE GENOMIC DNA]</scope>
</reference>
<keyword evidence="6 32" id="KW-0732">Signal</keyword>
<comment type="catalytic activity">
    <reaction evidence="19">
        <text>1-hexadecanoyl-sn-glycero-3-phosphocholine + H2O = sn-glycerol 3-phosphocholine + hexadecanoate + H(+)</text>
        <dbReference type="Rhea" id="RHEA:40435"/>
        <dbReference type="ChEBI" id="CHEBI:7896"/>
        <dbReference type="ChEBI" id="CHEBI:15377"/>
        <dbReference type="ChEBI" id="CHEBI:15378"/>
        <dbReference type="ChEBI" id="CHEBI:16870"/>
        <dbReference type="ChEBI" id="CHEBI:72998"/>
    </reaction>
    <physiologicalReaction direction="left-to-right" evidence="19">
        <dbReference type="Rhea" id="RHEA:40436"/>
    </physiologicalReaction>
</comment>
<dbReference type="InterPro" id="IPR029058">
    <property type="entry name" value="AB_hydrolase_fold"/>
</dbReference>
<comment type="catalytic activity">
    <reaction evidence="17">
        <text>9-hexadecanoyloxy-octadecanoate + H2O = 9-hydroxy-octadecanoate + hexadecanoate + H(+)</text>
        <dbReference type="Rhea" id="RHEA:52052"/>
        <dbReference type="ChEBI" id="CHEBI:7896"/>
        <dbReference type="ChEBI" id="CHEBI:15377"/>
        <dbReference type="ChEBI" id="CHEBI:15378"/>
        <dbReference type="ChEBI" id="CHEBI:83670"/>
        <dbReference type="ChEBI" id="CHEBI:136286"/>
    </reaction>
    <physiologicalReaction direction="left-to-right" evidence="17">
        <dbReference type="Rhea" id="RHEA:52053"/>
    </physiologicalReaction>
</comment>
<evidence type="ECO:0000256" key="10">
    <source>
        <dbReference type="ARBA" id="ARBA00023157"/>
    </source>
</evidence>
<comment type="catalytic activity">
    <reaction evidence="23">
        <text>9-octadecanoyloxy-octadecanoate + H2O = 9-hydroxy-octadecanoate + octadecanoate + H(+)</text>
        <dbReference type="Rhea" id="RHEA:52096"/>
        <dbReference type="ChEBI" id="CHEBI:15377"/>
        <dbReference type="ChEBI" id="CHEBI:15378"/>
        <dbReference type="ChEBI" id="CHEBI:25629"/>
        <dbReference type="ChEBI" id="CHEBI:136286"/>
        <dbReference type="ChEBI" id="CHEBI:136373"/>
    </reaction>
    <physiologicalReaction direction="left-to-right" evidence="23">
        <dbReference type="Rhea" id="RHEA:52097"/>
    </physiologicalReaction>
</comment>
<evidence type="ECO:0000256" key="8">
    <source>
        <dbReference type="ARBA" id="ARBA00022963"/>
    </source>
</evidence>